<keyword evidence="3" id="KW-1185">Reference proteome</keyword>
<dbReference type="InterPro" id="IPR029068">
    <property type="entry name" value="Glyas_Bleomycin-R_OHBP_Dase"/>
</dbReference>
<dbReference type="PANTHER" id="PTHR40265:SF1">
    <property type="entry name" value="GLYOXALASE-LIKE DOMAIN-CONTAINING PROTEIN"/>
    <property type="match status" value="1"/>
</dbReference>
<dbReference type="EMBL" id="JABEPQ010000003">
    <property type="protein sequence ID" value="NNM47376.1"/>
    <property type="molecule type" value="Genomic_DNA"/>
</dbReference>
<dbReference type="InterPro" id="IPR025870">
    <property type="entry name" value="Glyoxalase-like_dom"/>
</dbReference>
<dbReference type="PANTHER" id="PTHR40265">
    <property type="entry name" value="BLL2707 PROTEIN"/>
    <property type="match status" value="1"/>
</dbReference>
<reference evidence="2 3" key="1">
    <citation type="submission" date="2020-04" db="EMBL/GenBank/DDBJ databases">
        <title>Knoellia sp. isolate from air conditioner.</title>
        <authorList>
            <person name="Chea S."/>
            <person name="Kim D.-U."/>
        </authorList>
    </citation>
    <scope>NUCLEOTIDE SEQUENCE [LARGE SCALE GENOMIC DNA]</scope>
    <source>
        <strain evidence="2 3">DB2414S</strain>
    </source>
</reference>
<accession>A0A849HCB0</accession>
<sequence length="211" mass="22980">MRVDHVSYAAEHDGLQATAERLAKLIGVEPVDGGIHPRFGTRNVILPLAHERYVEVVEVLDHPASDKAPFGQAVRARSEAGGGWLGWVIAVDDITPFEQRIGRESVEGNRHRPDGVEIKWRQLGVKGLMADPQLPFFVQWADPSVHPSVGAHTEVTIESLEIAGDPDRVRDWLDLPANATSSVIDFTFVAPRGTPGLLSVTFDTPTGDVTV</sequence>
<gene>
    <name evidence="2" type="ORF">HJG52_15370</name>
</gene>
<organism evidence="2 3">
    <name type="scientific">Knoellia koreensis</name>
    <dbReference type="NCBI Taxonomy" id="2730921"/>
    <lineage>
        <taxon>Bacteria</taxon>
        <taxon>Bacillati</taxon>
        <taxon>Actinomycetota</taxon>
        <taxon>Actinomycetes</taxon>
        <taxon>Micrococcales</taxon>
        <taxon>Intrasporangiaceae</taxon>
        <taxon>Knoellia</taxon>
    </lineage>
</organism>
<comment type="caution">
    <text evidence="2">The sequence shown here is derived from an EMBL/GenBank/DDBJ whole genome shotgun (WGS) entry which is preliminary data.</text>
</comment>
<dbReference type="Gene3D" id="3.10.180.10">
    <property type="entry name" value="2,3-Dihydroxybiphenyl 1,2-Dioxygenase, domain 1"/>
    <property type="match status" value="1"/>
</dbReference>
<feature type="domain" description="Glyoxalase-like" evidence="1">
    <location>
        <begin position="3"/>
        <end position="173"/>
    </location>
</feature>
<evidence type="ECO:0000313" key="2">
    <source>
        <dbReference type="EMBL" id="NNM47376.1"/>
    </source>
</evidence>
<dbReference type="AlphaFoldDB" id="A0A849HCB0"/>
<dbReference type="Pfam" id="PF13468">
    <property type="entry name" value="Glyoxalase_3"/>
    <property type="match status" value="1"/>
</dbReference>
<protein>
    <submittedName>
        <fullName evidence="2">VOC family protein</fullName>
    </submittedName>
</protein>
<evidence type="ECO:0000259" key="1">
    <source>
        <dbReference type="Pfam" id="PF13468"/>
    </source>
</evidence>
<evidence type="ECO:0000313" key="3">
    <source>
        <dbReference type="Proteomes" id="UP000588586"/>
    </source>
</evidence>
<dbReference type="Proteomes" id="UP000588586">
    <property type="component" value="Unassembled WGS sequence"/>
</dbReference>
<proteinExistence type="predicted"/>
<dbReference type="RefSeq" id="WP_171244477.1">
    <property type="nucleotide sequence ID" value="NZ_JABEPQ010000003.1"/>
</dbReference>
<name>A0A849HCB0_9MICO</name>